<evidence type="ECO:0000256" key="1">
    <source>
        <dbReference type="ARBA" id="ARBA00004141"/>
    </source>
</evidence>
<dbReference type="SMART" id="SM00116">
    <property type="entry name" value="CBS"/>
    <property type="match status" value="2"/>
</dbReference>
<keyword evidence="18" id="KW-1185">Reference proteome</keyword>
<keyword evidence="10" id="KW-0868">Chloride</keyword>
<proteinExistence type="predicted"/>
<dbReference type="PROSITE" id="PS51371">
    <property type="entry name" value="CBS"/>
    <property type="match status" value="2"/>
</dbReference>
<evidence type="ECO:0000256" key="8">
    <source>
        <dbReference type="ARBA" id="ARBA00023167"/>
    </source>
</evidence>
<organism evidence="17 18">
    <name type="scientific">Candidatus Syntropharchaeum butanivorans</name>
    <dbReference type="NCBI Taxonomy" id="1839936"/>
    <lineage>
        <taxon>Archaea</taxon>
        <taxon>Methanobacteriati</taxon>
        <taxon>Methanobacteriota</taxon>
        <taxon>Stenosarchaea group</taxon>
        <taxon>Methanomicrobia</taxon>
        <taxon>Methanosarcinales</taxon>
        <taxon>ANME-2 cluster</taxon>
        <taxon>Candidatus Syntropharchaeum</taxon>
    </lineage>
</organism>
<evidence type="ECO:0000313" key="18">
    <source>
        <dbReference type="Proteomes" id="UP000185779"/>
    </source>
</evidence>
<dbReference type="InterPro" id="IPR000644">
    <property type="entry name" value="CBS_dom"/>
</dbReference>
<gene>
    <name evidence="16" type="ORF">ENI32_02080</name>
    <name evidence="17" type="ORF">SBU_000406</name>
</gene>
<feature type="domain" description="CBS" evidence="15">
    <location>
        <begin position="382"/>
        <end position="437"/>
    </location>
</feature>
<feature type="transmembrane region" description="Helical" evidence="13">
    <location>
        <begin position="122"/>
        <end position="140"/>
    </location>
</feature>
<feature type="transmembrane region" description="Helical" evidence="13">
    <location>
        <begin position="160"/>
        <end position="182"/>
    </location>
</feature>
<evidence type="ECO:0000256" key="9">
    <source>
        <dbReference type="ARBA" id="ARBA00023173"/>
    </source>
</evidence>
<dbReference type="GO" id="GO:0034707">
    <property type="term" value="C:chloride channel complex"/>
    <property type="evidence" value="ECO:0007669"/>
    <property type="project" value="UniProtKB-KW"/>
</dbReference>
<keyword evidence="9" id="KW-0869">Chloride channel</keyword>
<keyword evidence="4 13" id="KW-0812">Transmembrane</keyword>
<evidence type="ECO:0000313" key="17">
    <source>
        <dbReference type="EMBL" id="OFV66439.1"/>
    </source>
</evidence>
<dbReference type="GO" id="GO:0009086">
    <property type="term" value="P:methionine biosynthetic process"/>
    <property type="evidence" value="ECO:0007669"/>
    <property type="project" value="UniProtKB-KW"/>
</dbReference>
<dbReference type="FunFam" id="1.10.3080.10:FF:000018">
    <property type="entry name" value="Chloride transporter, ClC family"/>
    <property type="match status" value="1"/>
</dbReference>
<feature type="transmembrane region" description="Helical" evidence="13">
    <location>
        <begin position="232"/>
        <end position="252"/>
    </location>
</feature>
<dbReference type="EMBL" id="DRIE01000033">
    <property type="protein sequence ID" value="HEC56664.1"/>
    <property type="molecule type" value="Genomic_DNA"/>
</dbReference>
<dbReference type="CDD" id="cd00400">
    <property type="entry name" value="Voltage_gated_ClC"/>
    <property type="match status" value="1"/>
</dbReference>
<accession>A0A1F2P569</accession>
<evidence type="ECO:0000256" key="13">
    <source>
        <dbReference type="SAM" id="Phobius"/>
    </source>
</evidence>
<dbReference type="PANTHER" id="PTHR43427:SF6">
    <property type="entry name" value="CHLORIDE CHANNEL PROTEIN CLC-E"/>
    <property type="match status" value="1"/>
</dbReference>
<keyword evidence="11" id="KW-0407">Ion channel</keyword>
<reference evidence="17 18" key="1">
    <citation type="submission" date="2016-05" db="EMBL/GenBank/DDBJ databases">
        <title>Microbial consortia oxidize butane by reversing methanogenesis.</title>
        <authorList>
            <person name="Laso-Perez R."/>
            <person name="Richter M."/>
            <person name="Wegener G."/>
            <person name="Musat F."/>
        </authorList>
    </citation>
    <scope>NUCLEOTIDE SEQUENCE [LARGE SCALE GENOMIC DNA]</scope>
    <source>
        <strain evidence="17">BOX1</strain>
    </source>
</reference>
<protein>
    <submittedName>
        <fullName evidence="16">CBS domain-containing protein</fullName>
    </submittedName>
    <submittedName>
        <fullName evidence="17">Chloride channel protein</fullName>
    </submittedName>
</protein>
<dbReference type="SUPFAM" id="SSF116726">
    <property type="entry name" value="TrkA C-terminal domain-like"/>
    <property type="match status" value="1"/>
</dbReference>
<dbReference type="Pfam" id="PF00654">
    <property type="entry name" value="Voltage_CLC"/>
    <property type="match status" value="1"/>
</dbReference>
<evidence type="ECO:0000256" key="4">
    <source>
        <dbReference type="ARBA" id="ARBA00022692"/>
    </source>
</evidence>
<comment type="caution">
    <text evidence="17">The sequence shown here is derived from an EMBL/GenBank/DDBJ whole genome shotgun (WGS) entry which is preliminary data.</text>
</comment>
<dbReference type="InterPro" id="IPR014743">
    <property type="entry name" value="Cl-channel_core"/>
</dbReference>
<dbReference type="PROSITE" id="PS51202">
    <property type="entry name" value="RCK_C"/>
    <property type="match status" value="1"/>
</dbReference>
<feature type="transmembrane region" description="Helical" evidence="13">
    <location>
        <begin position="85"/>
        <end position="110"/>
    </location>
</feature>
<reference evidence="16" key="2">
    <citation type="journal article" date="2020" name="mSystems">
        <title>Genome- and Community-Level Interaction Insights into Carbon Utilization and Element Cycling Functions of Hydrothermarchaeota in Hydrothermal Sediment.</title>
        <authorList>
            <person name="Zhou Z."/>
            <person name="Liu Y."/>
            <person name="Xu W."/>
            <person name="Pan J."/>
            <person name="Luo Z.H."/>
            <person name="Li M."/>
        </authorList>
    </citation>
    <scope>NUCLEOTIDE SEQUENCE [LARGE SCALE GENOMIC DNA]</scope>
    <source>
        <strain evidence="16">HyVt-386</strain>
    </source>
</reference>
<name>A0A1F2P569_9EURY</name>
<dbReference type="Proteomes" id="UP000185779">
    <property type="component" value="Unassembled WGS sequence"/>
</dbReference>
<keyword evidence="6" id="KW-0406">Ion transport</keyword>
<comment type="subcellular location">
    <subcellularLocation>
        <location evidence="1">Membrane</location>
        <topology evidence="1">Multi-pass membrane protein</topology>
    </subcellularLocation>
</comment>
<evidence type="ECO:0000313" key="16">
    <source>
        <dbReference type="EMBL" id="HEC56664.1"/>
    </source>
</evidence>
<keyword evidence="2" id="KW-0813">Transport</keyword>
<dbReference type="Gene3D" id="3.30.70.1450">
    <property type="entry name" value="Regulator of K+ conductance, C-terminal domain"/>
    <property type="match status" value="1"/>
</dbReference>
<feature type="domain" description="RCK C-terminal" evidence="14">
    <location>
        <begin position="511"/>
        <end position="591"/>
    </location>
</feature>
<dbReference type="InterPro" id="IPR050368">
    <property type="entry name" value="ClC-type_chloride_channel"/>
</dbReference>
<dbReference type="Pfam" id="PF00571">
    <property type="entry name" value="CBS"/>
    <property type="match status" value="2"/>
</dbReference>
<dbReference type="EMBL" id="LYOR01000002">
    <property type="protein sequence ID" value="OFV66439.1"/>
    <property type="molecule type" value="Genomic_DNA"/>
</dbReference>
<dbReference type="InterPro" id="IPR006037">
    <property type="entry name" value="RCK_C"/>
</dbReference>
<dbReference type="PANTHER" id="PTHR43427">
    <property type="entry name" value="CHLORIDE CHANNEL PROTEIN CLC-E"/>
    <property type="match status" value="1"/>
</dbReference>
<dbReference type="InterPro" id="IPR001807">
    <property type="entry name" value="ClC"/>
</dbReference>
<dbReference type="PATRIC" id="fig|1839936.3.peg.408"/>
<dbReference type="STRING" id="1839936.SBU_000406"/>
<dbReference type="InterPro" id="IPR036721">
    <property type="entry name" value="RCK_C_sf"/>
</dbReference>
<dbReference type="InterPro" id="IPR046342">
    <property type="entry name" value="CBS_dom_sf"/>
</dbReference>
<dbReference type="SUPFAM" id="SSF54631">
    <property type="entry name" value="CBS-domain pair"/>
    <property type="match status" value="1"/>
</dbReference>
<evidence type="ECO:0000256" key="7">
    <source>
        <dbReference type="ARBA" id="ARBA00023136"/>
    </source>
</evidence>
<evidence type="ECO:0000256" key="10">
    <source>
        <dbReference type="ARBA" id="ARBA00023214"/>
    </source>
</evidence>
<dbReference type="Pfam" id="PF02080">
    <property type="entry name" value="TrkA_C"/>
    <property type="match status" value="1"/>
</dbReference>
<dbReference type="Gene3D" id="3.10.580.10">
    <property type="entry name" value="CBS-domain"/>
    <property type="match status" value="1"/>
</dbReference>
<evidence type="ECO:0000256" key="2">
    <source>
        <dbReference type="ARBA" id="ARBA00022448"/>
    </source>
</evidence>
<keyword evidence="7 13" id="KW-0472">Membrane</keyword>
<dbReference type="Gene3D" id="1.10.3080.10">
    <property type="entry name" value="Clc chloride channel"/>
    <property type="match status" value="1"/>
</dbReference>
<dbReference type="AlphaFoldDB" id="A0A1F2P569"/>
<evidence type="ECO:0000256" key="6">
    <source>
        <dbReference type="ARBA" id="ARBA00023065"/>
    </source>
</evidence>
<dbReference type="GO" id="GO:0008324">
    <property type="term" value="F:monoatomic cation transmembrane transporter activity"/>
    <property type="evidence" value="ECO:0007669"/>
    <property type="project" value="InterPro"/>
</dbReference>
<feature type="transmembrane region" description="Helical" evidence="13">
    <location>
        <begin position="264"/>
        <end position="288"/>
    </location>
</feature>
<evidence type="ECO:0000256" key="11">
    <source>
        <dbReference type="ARBA" id="ARBA00023303"/>
    </source>
</evidence>
<dbReference type="GO" id="GO:0005254">
    <property type="term" value="F:chloride channel activity"/>
    <property type="evidence" value="ECO:0007669"/>
    <property type="project" value="UniProtKB-KW"/>
</dbReference>
<keyword evidence="8" id="KW-0486">Methionine biosynthesis</keyword>
<dbReference type="Proteomes" id="UP000885936">
    <property type="component" value="Unassembled WGS sequence"/>
</dbReference>
<evidence type="ECO:0000256" key="3">
    <source>
        <dbReference type="ARBA" id="ARBA00022605"/>
    </source>
</evidence>
<keyword evidence="12" id="KW-0129">CBS domain</keyword>
<keyword evidence="5 13" id="KW-1133">Transmembrane helix</keyword>
<evidence type="ECO:0000259" key="14">
    <source>
        <dbReference type="PROSITE" id="PS51202"/>
    </source>
</evidence>
<feature type="domain" description="CBS" evidence="15">
    <location>
        <begin position="443"/>
        <end position="504"/>
    </location>
</feature>
<keyword evidence="3" id="KW-0028">Amino-acid biosynthesis</keyword>
<feature type="transmembrane region" description="Helical" evidence="13">
    <location>
        <begin position="202"/>
        <end position="226"/>
    </location>
</feature>
<sequence>MIAGFIIYRFAPEAEGHGTDAVISAFHQARGVIQGRVPIIKVIASAITIGSGGSAGKEGPIAQIAAGAGSVLASHFKLSDRDRRIMMVTGMSAGIASIFKSPLGGALFGIEVLYKRDFEMGAVVPAIMASVIGYALFVHFTGPDPIFLTCQCAFDDPLELPFYALLGLTCAAIGIFYISLFYSTRDKFFRRLRIPNHLKPAIGGLGVGVLILLFPDASSGILGPGYDALQDALLGNITLSVMIVLIFAKILATSFTVGSGGSGGVFAPSLVIGGMVGGVVGEVSHIFFPNIITNPTCFVLVGMASFFSAVAKVPIASILMISEMTGSYALLVPLMLANVASYAFTERWTIYESQVSTRLRSPAHRKELLVDVLEGIKVKDAMNPHPLSVSPDDKLRKVFDLMEKTGHMGYPVMKDGKLIGMVTMKDLEKVPMEEWDRRPVKDVTTTGLVTTYPDESLEDALHKLVLLDIGRLPVVDRRDPKKLLGIITRSDIARAHVKAMAGDVLASRRKHAVSSSPIYGTRIFEVYIPPHHWMIGKKLADIRLPAGIIIAILREEGIIIPRGDTMIEAGDRLVIFSPEDRVDGIRRYIGL</sequence>
<evidence type="ECO:0000256" key="5">
    <source>
        <dbReference type="ARBA" id="ARBA00022989"/>
    </source>
</evidence>
<dbReference type="GO" id="GO:0006813">
    <property type="term" value="P:potassium ion transport"/>
    <property type="evidence" value="ECO:0007669"/>
    <property type="project" value="InterPro"/>
</dbReference>
<evidence type="ECO:0000259" key="15">
    <source>
        <dbReference type="PROSITE" id="PS51371"/>
    </source>
</evidence>
<dbReference type="PRINTS" id="PR00762">
    <property type="entry name" value="CLCHANNEL"/>
</dbReference>
<evidence type="ECO:0000256" key="12">
    <source>
        <dbReference type="PROSITE-ProRule" id="PRU00703"/>
    </source>
</evidence>
<dbReference type="SUPFAM" id="SSF81340">
    <property type="entry name" value="Clc chloride channel"/>
    <property type="match status" value="1"/>
</dbReference>